<dbReference type="RefSeq" id="WP_022996522.1">
    <property type="nucleotide sequence ID" value="NZ_CP012331.1"/>
</dbReference>
<organism evidence="3 4">
    <name type="scientific">Alloalcanivorax xenomutans</name>
    <dbReference type="NCBI Taxonomy" id="1094342"/>
    <lineage>
        <taxon>Bacteria</taxon>
        <taxon>Pseudomonadati</taxon>
        <taxon>Pseudomonadota</taxon>
        <taxon>Gammaproteobacteria</taxon>
        <taxon>Oceanospirillales</taxon>
        <taxon>Alcanivoracaceae</taxon>
        <taxon>Alloalcanivorax</taxon>
    </lineage>
</organism>
<dbReference type="Proteomes" id="UP001107961">
    <property type="component" value="Unassembled WGS sequence"/>
</dbReference>
<accession>A0A9Q3W1Z4</accession>
<dbReference type="Pfam" id="PF03703">
    <property type="entry name" value="bPH_2"/>
    <property type="match status" value="1"/>
</dbReference>
<evidence type="ECO:0000313" key="3">
    <source>
        <dbReference type="EMBL" id="MCE7509165.1"/>
    </source>
</evidence>
<comment type="caution">
    <text evidence="3">The sequence shown here is derived from an EMBL/GenBank/DDBJ whole genome shotgun (WGS) entry which is preliminary data.</text>
</comment>
<reference evidence="3" key="1">
    <citation type="submission" date="2022-01" db="EMBL/GenBank/DDBJ databases">
        <authorList>
            <person name="Karlyshev A.V."/>
            <person name="Jaspars M."/>
        </authorList>
    </citation>
    <scope>NUCLEOTIDE SEQUENCE</scope>
    <source>
        <strain evidence="3">AGSA3-2</strain>
    </source>
</reference>
<sequence>MFPAPTASDNTVIWTARPSQWLNAPTFFVVALAVPLSIIGLPWPFSMVGLVFVLPALWSYLVVRCTRYTLTARHLRIEFGVLTRHTEEVELYRIEDTGLASPFFLRLVGLGNLYVLGSDRSTPRILLQAVPNTEGKRQQLRDQVEAARRAKGVRVIE</sequence>
<gene>
    <name evidence="3" type="ORF">LZG35_11005</name>
</gene>
<feature type="transmembrane region" description="Helical" evidence="1">
    <location>
        <begin position="45"/>
        <end position="63"/>
    </location>
</feature>
<dbReference type="EMBL" id="JAJVKT010000012">
    <property type="protein sequence ID" value="MCE7509165.1"/>
    <property type="molecule type" value="Genomic_DNA"/>
</dbReference>
<keyword evidence="4" id="KW-1185">Reference proteome</keyword>
<name>A0A9Q3W1Z4_9GAMM</name>
<protein>
    <submittedName>
        <fullName evidence="3">PH domain-containing protein</fullName>
    </submittedName>
</protein>
<proteinExistence type="predicted"/>
<evidence type="ECO:0000313" key="4">
    <source>
        <dbReference type="Proteomes" id="UP001107961"/>
    </source>
</evidence>
<evidence type="ECO:0000256" key="1">
    <source>
        <dbReference type="SAM" id="Phobius"/>
    </source>
</evidence>
<feature type="transmembrane region" description="Helical" evidence="1">
    <location>
        <begin position="21"/>
        <end position="39"/>
    </location>
</feature>
<dbReference type="AlphaFoldDB" id="A0A9Q3W1Z4"/>
<keyword evidence="1" id="KW-1133">Transmembrane helix</keyword>
<keyword evidence="1" id="KW-0812">Transmembrane</keyword>
<dbReference type="InterPro" id="IPR005182">
    <property type="entry name" value="YdbS-like_PH"/>
</dbReference>
<feature type="domain" description="YdbS-like PH" evidence="2">
    <location>
        <begin position="64"/>
        <end position="133"/>
    </location>
</feature>
<keyword evidence="1" id="KW-0472">Membrane</keyword>
<evidence type="ECO:0000259" key="2">
    <source>
        <dbReference type="Pfam" id="PF03703"/>
    </source>
</evidence>